<evidence type="ECO:0000256" key="4">
    <source>
        <dbReference type="ARBA" id="ARBA00013229"/>
    </source>
</evidence>
<gene>
    <name evidence="10" type="ORF">CJ030_MR8G005838</name>
</gene>
<dbReference type="PANTHER" id="PTHR31321:SF134">
    <property type="entry name" value="PECTINESTERASE"/>
    <property type="match status" value="1"/>
</dbReference>
<dbReference type="Pfam" id="PF01095">
    <property type="entry name" value="Pectinesterase"/>
    <property type="match status" value="1"/>
</dbReference>
<keyword evidence="7" id="KW-0063">Aspartyl esterase</keyword>
<dbReference type="InterPro" id="IPR011050">
    <property type="entry name" value="Pectin_lyase_fold/virulence"/>
</dbReference>
<protein>
    <recommendedName>
        <fullName evidence="4">pectinesterase</fullName>
        <ecNumber evidence="4">3.1.1.11</ecNumber>
    </recommendedName>
</protein>
<proteinExistence type="inferred from homology"/>
<dbReference type="Gene3D" id="2.160.20.10">
    <property type="entry name" value="Single-stranded right-handed beta-helix, Pectin lyase-like"/>
    <property type="match status" value="1"/>
</dbReference>
<keyword evidence="5" id="KW-0964">Secreted</keyword>
<dbReference type="GO" id="GO:0042545">
    <property type="term" value="P:cell wall modification"/>
    <property type="evidence" value="ECO:0007669"/>
    <property type="project" value="InterPro"/>
</dbReference>
<keyword evidence="6" id="KW-0378">Hydrolase</keyword>
<evidence type="ECO:0000259" key="9">
    <source>
        <dbReference type="Pfam" id="PF01095"/>
    </source>
</evidence>
<sequence length="321" mass="34762">MPPQTPPPPTPTLPPPASLSSPPTLPPPALQEPPPMLPPIPPPPLTPTWPPAKEKVAIDNGKSCIFLDGAGSKFTTIVWDDHKNTKQSATFTSYSDNIVAKGITFENTYNGPFSTEGSTVTQAVAAAVLGDKSAFYYCSFVGVQDTLWDACGRHLFHQCFIQGGIDFIFGNGQSLYEGSEINYSMGPYSSEHGVGSITAEGRELANDPSGFVFTNCSFKGNGKAYLGRAWRNFSRVIVANSILSDVIVPEGWNAWNAEHHVEQLTYVEANCSGPGADTSKRVPWMKKLSATELSHFVSTLFIDQEGWLSQVAKLTNLQSFD</sequence>
<dbReference type="EMBL" id="RXIC02000026">
    <property type="protein sequence ID" value="KAB1202632.1"/>
    <property type="molecule type" value="Genomic_DNA"/>
</dbReference>
<dbReference type="InterPro" id="IPR000070">
    <property type="entry name" value="Pectinesterase_cat"/>
</dbReference>
<dbReference type="GO" id="GO:0045490">
    <property type="term" value="P:pectin catabolic process"/>
    <property type="evidence" value="ECO:0007669"/>
    <property type="project" value="UniProtKB-UniPathway"/>
</dbReference>
<name>A0A6A1UQN8_9ROSI</name>
<dbReference type="SUPFAM" id="SSF51126">
    <property type="entry name" value="Pectin lyase-like"/>
    <property type="match status" value="1"/>
</dbReference>
<dbReference type="GO" id="GO:0030599">
    <property type="term" value="F:pectinesterase activity"/>
    <property type="evidence" value="ECO:0007669"/>
    <property type="project" value="UniProtKB-EC"/>
</dbReference>
<comment type="subcellular location">
    <subcellularLocation>
        <location evidence="1">Secreted</location>
        <location evidence="1">Cell wall</location>
    </subcellularLocation>
</comment>
<dbReference type="UniPathway" id="UPA00545">
    <property type="reaction ID" value="UER00823"/>
</dbReference>
<comment type="pathway">
    <text evidence="2">Glycan metabolism; pectin degradation; 2-dehydro-3-deoxy-D-gluconate from pectin: step 1/5.</text>
</comment>
<accession>A0A6A1UQN8</accession>
<feature type="compositionally biased region" description="Pro residues" evidence="8">
    <location>
        <begin position="1"/>
        <end position="50"/>
    </location>
</feature>
<dbReference type="Proteomes" id="UP000516437">
    <property type="component" value="Chromosome 8"/>
</dbReference>
<keyword evidence="11" id="KW-1185">Reference proteome</keyword>
<evidence type="ECO:0000256" key="2">
    <source>
        <dbReference type="ARBA" id="ARBA00005184"/>
    </source>
</evidence>
<evidence type="ECO:0000256" key="1">
    <source>
        <dbReference type="ARBA" id="ARBA00004191"/>
    </source>
</evidence>
<dbReference type="PANTHER" id="PTHR31321">
    <property type="entry name" value="ACYL-COA THIOESTER HYDROLASE YBHC-RELATED"/>
    <property type="match status" value="1"/>
</dbReference>
<evidence type="ECO:0000313" key="11">
    <source>
        <dbReference type="Proteomes" id="UP000516437"/>
    </source>
</evidence>
<evidence type="ECO:0000256" key="3">
    <source>
        <dbReference type="ARBA" id="ARBA00008891"/>
    </source>
</evidence>
<comment type="similarity">
    <text evidence="3">Belongs to the pectinesterase family.</text>
</comment>
<dbReference type="OrthoDB" id="2019149at2759"/>
<evidence type="ECO:0000256" key="7">
    <source>
        <dbReference type="ARBA" id="ARBA00023085"/>
    </source>
</evidence>
<dbReference type="EC" id="3.1.1.11" evidence="4"/>
<feature type="domain" description="Pectinesterase catalytic" evidence="9">
    <location>
        <begin position="53"/>
        <end position="303"/>
    </location>
</feature>
<organism evidence="10 11">
    <name type="scientific">Morella rubra</name>
    <name type="common">Chinese bayberry</name>
    <dbReference type="NCBI Taxonomy" id="262757"/>
    <lineage>
        <taxon>Eukaryota</taxon>
        <taxon>Viridiplantae</taxon>
        <taxon>Streptophyta</taxon>
        <taxon>Embryophyta</taxon>
        <taxon>Tracheophyta</taxon>
        <taxon>Spermatophyta</taxon>
        <taxon>Magnoliopsida</taxon>
        <taxon>eudicotyledons</taxon>
        <taxon>Gunneridae</taxon>
        <taxon>Pentapetalae</taxon>
        <taxon>rosids</taxon>
        <taxon>fabids</taxon>
        <taxon>Fagales</taxon>
        <taxon>Myricaceae</taxon>
        <taxon>Morella</taxon>
    </lineage>
</organism>
<evidence type="ECO:0000256" key="8">
    <source>
        <dbReference type="SAM" id="MobiDB-lite"/>
    </source>
</evidence>
<keyword evidence="5" id="KW-0134">Cell wall</keyword>
<comment type="caution">
    <text evidence="10">The sequence shown here is derived from an EMBL/GenBank/DDBJ whole genome shotgun (WGS) entry which is preliminary data.</text>
</comment>
<feature type="region of interest" description="Disordered" evidence="8">
    <location>
        <begin position="1"/>
        <end position="53"/>
    </location>
</feature>
<evidence type="ECO:0000313" key="10">
    <source>
        <dbReference type="EMBL" id="KAB1202632.1"/>
    </source>
</evidence>
<evidence type="ECO:0000256" key="6">
    <source>
        <dbReference type="ARBA" id="ARBA00022801"/>
    </source>
</evidence>
<dbReference type="InterPro" id="IPR012334">
    <property type="entry name" value="Pectin_lyas_fold"/>
</dbReference>
<evidence type="ECO:0000256" key="5">
    <source>
        <dbReference type="ARBA" id="ARBA00022512"/>
    </source>
</evidence>
<dbReference type="AlphaFoldDB" id="A0A6A1UQN8"/>
<reference evidence="10 11" key="1">
    <citation type="journal article" date="2019" name="Plant Biotechnol. J.">
        <title>The red bayberry genome and genetic basis of sex determination.</title>
        <authorList>
            <person name="Jia H.M."/>
            <person name="Jia H.J."/>
            <person name="Cai Q.L."/>
            <person name="Wang Y."/>
            <person name="Zhao H.B."/>
            <person name="Yang W.F."/>
            <person name="Wang G.Y."/>
            <person name="Li Y.H."/>
            <person name="Zhan D.L."/>
            <person name="Shen Y.T."/>
            <person name="Niu Q.F."/>
            <person name="Chang L."/>
            <person name="Qiu J."/>
            <person name="Zhao L."/>
            <person name="Xie H.B."/>
            <person name="Fu W.Y."/>
            <person name="Jin J."/>
            <person name="Li X.W."/>
            <person name="Jiao Y."/>
            <person name="Zhou C.C."/>
            <person name="Tu T."/>
            <person name="Chai C.Y."/>
            <person name="Gao J.L."/>
            <person name="Fan L.J."/>
            <person name="van de Weg E."/>
            <person name="Wang J.Y."/>
            <person name="Gao Z.S."/>
        </authorList>
    </citation>
    <scope>NUCLEOTIDE SEQUENCE [LARGE SCALE GENOMIC DNA]</scope>
    <source>
        <tissue evidence="10">Leaves</tissue>
    </source>
</reference>